<sequence>MRYPLQHYDCMCVLLSITYLRLLSLSLSLSGFYGYESWHGVWVLLHGKWSKWRGGWGSFGKTQQAALPHSNGAKKGECVYNSGIE</sequence>
<keyword evidence="1" id="KW-0812">Transmembrane</keyword>
<evidence type="ECO:0000313" key="2">
    <source>
        <dbReference type="EMBL" id="PVI05959.1"/>
    </source>
</evidence>
<proteinExistence type="predicted"/>
<organism evidence="2 3">
    <name type="scientific">Periconia macrospinosa</name>
    <dbReference type="NCBI Taxonomy" id="97972"/>
    <lineage>
        <taxon>Eukaryota</taxon>
        <taxon>Fungi</taxon>
        <taxon>Dikarya</taxon>
        <taxon>Ascomycota</taxon>
        <taxon>Pezizomycotina</taxon>
        <taxon>Dothideomycetes</taxon>
        <taxon>Pleosporomycetidae</taxon>
        <taxon>Pleosporales</taxon>
        <taxon>Massarineae</taxon>
        <taxon>Periconiaceae</taxon>
        <taxon>Periconia</taxon>
    </lineage>
</organism>
<name>A0A2V1E794_9PLEO</name>
<gene>
    <name evidence="2" type="ORF">DM02DRAFT_55631</name>
</gene>
<dbReference type="EMBL" id="KZ805311">
    <property type="protein sequence ID" value="PVI05959.1"/>
    <property type="molecule type" value="Genomic_DNA"/>
</dbReference>
<evidence type="ECO:0000256" key="1">
    <source>
        <dbReference type="SAM" id="Phobius"/>
    </source>
</evidence>
<feature type="transmembrane region" description="Helical" evidence="1">
    <location>
        <begin position="12"/>
        <end position="35"/>
    </location>
</feature>
<dbReference type="AlphaFoldDB" id="A0A2V1E794"/>
<keyword evidence="3" id="KW-1185">Reference proteome</keyword>
<evidence type="ECO:0000313" key="3">
    <source>
        <dbReference type="Proteomes" id="UP000244855"/>
    </source>
</evidence>
<protein>
    <submittedName>
        <fullName evidence="2">Uncharacterized protein</fullName>
    </submittedName>
</protein>
<reference evidence="2 3" key="1">
    <citation type="journal article" date="2018" name="Sci. Rep.">
        <title>Comparative genomics provides insights into the lifestyle and reveals functional heterogeneity of dark septate endophytic fungi.</title>
        <authorList>
            <person name="Knapp D.G."/>
            <person name="Nemeth J.B."/>
            <person name="Barry K."/>
            <person name="Hainaut M."/>
            <person name="Henrissat B."/>
            <person name="Johnson J."/>
            <person name="Kuo A."/>
            <person name="Lim J.H.P."/>
            <person name="Lipzen A."/>
            <person name="Nolan M."/>
            <person name="Ohm R.A."/>
            <person name="Tamas L."/>
            <person name="Grigoriev I.V."/>
            <person name="Spatafora J.W."/>
            <person name="Nagy L.G."/>
            <person name="Kovacs G.M."/>
        </authorList>
    </citation>
    <scope>NUCLEOTIDE SEQUENCE [LARGE SCALE GENOMIC DNA]</scope>
    <source>
        <strain evidence="2 3">DSE2036</strain>
    </source>
</reference>
<accession>A0A2V1E794</accession>
<keyword evidence="1" id="KW-1133">Transmembrane helix</keyword>
<dbReference type="Proteomes" id="UP000244855">
    <property type="component" value="Unassembled WGS sequence"/>
</dbReference>
<keyword evidence="1" id="KW-0472">Membrane</keyword>